<gene>
    <name evidence="2" type="ORF">H5410_015990</name>
</gene>
<comment type="caution">
    <text evidence="2">The sequence shown here is derived from an EMBL/GenBank/DDBJ whole genome shotgun (WGS) entry which is preliminary data.</text>
</comment>
<evidence type="ECO:0000313" key="2">
    <source>
        <dbReference type="EMBL" id="KAG5616166.1"/>
    </source>
</evidence>
<sequence length="68" mass="7461">MLLDPIPSEALTSQPPSTIEASDDELGEEAIDVTAREEWVARVEMARQDVEILGRRLNVVDGNEKASP</sequence>
<proteinExistence type="predicted"/>
<feature type="region of interest" description="Disordered" evidence="1">
    <location>
        <begin position="1"/>
        <end position="26"/>
    </location>
</feature>
<dbReference type="EMBL" id="JACXVP010000003">
    <property type="protein sequence ID" value="KAG5616166.1"/>
    <property type="molecule type" value="Genomic_DNA"/>
</dbReference>
<accession>A0A9J5ZV78</accession>
<keyword evidence="3" id="KW-1185">Reference proteome</keyword>
<dbReference type="AlphaFoldDB" id="A0A9J5ZV78"/>
<name>A0A9J5ZV78_SOLCO</name>
<feature type="compositionally biased region" description="Polar residues" evidence="1">
    <location>
        <begin position="10"/>
        <end position="20"/>
    </location>
</feature>
<reference evidence="2 3" key="1">
    <citation type="submission" date="2020-09" db="EMBL/GenBank/DDBJ databases">
        <title>De no assembly of potato wild relative species, Solanum commersonii.</title>
        <authorList>
            <person name="Cho K."/>
        </authorList>
    </citation>
    <scope>NUCLEOTIDE SEQUENCE [LARGE SCALE GENOMIC DNA]</scope>
    <source>
        <strain evidence="2">LZ3.2</strain>
        <tissue evidence="2">Leaf</tissue>
    </source>
</reference>
<dbReference type="Proteomes" id="UP000824120">
    <property type="component" value="Chromosome 3"/>
</dbReference>
<evidence type="ECO:0000256" key="1">
    <source>
        <dbReference type="SAM" id="MobiDB-lite"/>
    </source>
</evidence>
<organism evidence="2 3">
    <name type="scientific">Solanum commersonii</name>
    <name type="common">Commerson's wild potato</name>
    <name type="synonym">Commerson's nightshade</name>
    <dbReference type="NCBI Taxonomy" id="4109"/>
    <lineage>
        <taxon>Eukaryota</taxon>
        <taxon>Viridiplantae</taxon>
        <taxon>Streptophyta</taxon>
        <taxon>Embryophyta</taxon>
        <taxon>Tracheophyta</taxon>
        <taxon>Spermatophyta</taxon>
        <taxon>Magnoliopsida</taxon>
        <taxon>eudicotyledons</taxon>
        <taxon>Gunneridae</taxon>
        <taxon>Pentapetalae</taxon>
        <taxon>asterids</taxon>
        <taxon>lamiids</taxon>
        <taxon>Solanales</taxon>
        <taxon>Solanaceae</taxon>
        <taxon>Solanoideae</taxon>
        <taxon>Solaneae</taxon>
        <taxon>Solanum</taxon>
    </lineage>
</organism>
<evidence type="ECO:0000313" key="3">
    <source>
        <dbReference type="Proteomes" id="UP000824120"/>
    </source>
</evidence>
<protein>
    <submittedName>
        <fullName evidence="2">Uncharacterized protein</fullName>
    </submittedName>
</protein>